<gene>
    <name evidence="2" type="ORF">FB45DRAFT_894731</name>
</gene>
<feature type="compositionally biased region" description="Low complexity" evidence="1">
    <location>
        <begin position="214"/>
        <end position="238"/>
    </location>
</feature>
<comment type="caution">
    <text evidence="2">The sequence shown here is derived from an EMBL/GenBank/DDBJ whole genome shotgun (WGS) entry which is preliminary data.</text>
</comment>
<keyword evidence="3" id="KW-1185">Reference proteome</keyword>
<feature type="region of interest" description="Disordered" evidence="1">
    <location>
        <begin position="211"/>
        <end position="238"/>
    </location>
</feature>
<organism evidence="2 3">
    <name type="scientific">Roridomyces roridus</name>
    <dbReference type="NCBI Taxonomy" id="1738132"/>
    <lineage>
        <taxon>Eukaryota</taxon>
        <taxon>Fungi</taxon>
        <taxon>Dikarya</taxon>
        <taxon>Basidiomycota</taxon>
        <taxon>Agaricomycotina</taxon>
        <taxon>Agaricomycetes</taxon>
        <taxon>Agaricomycetidae</taxon>
        <taxon>Agaricales</taxon>
        <taxon>Marasmiineae</taxon>
        <taxon>Mycenaceae</taxon>
        <taxon>Roridomyces</taxon>
    </lineage>
</organism>
<evidence type="ECO:0000313" key="3">
    <source>
        <dbReference type="Proteomes" id="UP001221142"/>
    </source>
</evidence>
<dbReference type="AlphaFoldDB" id="A0AAD7CGD8"/>
<evidence type="ECO:0000256" key="1">
    <source>
        <dbReference type="SAM" id="MobiDB-lite"/>
    </source>
</evidence>
<feature type="compositionally biased region" description="Polar residues" evidence="1">
    <location>
        <begin position="34"/>
        <end position="62"/>
    </location>
</feature>
<accession>A0AAD7CGD8</accession>
<feature type="region of interest" description="Disordered" evidence="1">
    <location>
        <begin position="86"/>
        <end position="160"/>
    </location>
</feature>
<dbReference type="EMBL" id="JARKIF010000002">
    <property type="protein sequence ID" value="KAJ7647905.1"/>
    <property type="molecule type" value="Genomic_DNA"/>
</dbReference>
<name>A0AAD7CGD8_9AGAR</name>
<reference evidence="2" key="1">
    <citation type="submission" date="2023-03" db="EMBL/GenBank/DDBJ databases">
        <title>Massive genome expansion in bonnet fungi (Mycena s.s.) driven by repeated elements and novel gene families across ecological guilds.</title>
        <authorList>
            <consortium name="Lawrence Berkeley National Laboratory"/>
            <person name="Harder C.B."/>
            <person name="Miyauchi S."/>
            <person name="Viragh M."/>
            <person name="Kuo A."/>
            <person name="Thoen E."/>
            <person name="Andreopoulos B."/>
            <person name="Lu D."/>
            <person name="Skrede I."/>
            <person name="Drula E."/>
            <person name="Henrissat B."/>
            <person name="Morin E."/>
            <person name="Kohler A."/>
            <person name="Barry K."/>
            <person name="LaButti K."/>
            <person name="Morin E."/>
            <person name="Salamov A."/>
            <person name="Lipzen A."/>
            <person name="Mereny Z."/>
            <person name="Hegedus B."/>
            <person name="Baldrian P."/>
            <person name="Stursova M."/>
            <person name="Weitz H."/>
            <person name="Taylor A."/>
            <person name="Grigoriev I.V."/>
            <person name="Nagy L.G."/>
            <person name="Martin F."/>
            <person name="Kauserud H."/>
        </authorList>
    </citation>
    <scope>NUCLEOTIDE SEQUENCE</scope>
    <source>
        <strain evidence="2">9284</strain>
    </source>
</reference>
<feature type="compositionally biased region" description="Low complexity" evidence="1">
    <location>
        <begin position="23"/>
        <end position="33"/>
    </location>
</feature>
<feature type="region of interest" description="Disordered" evidence="1">
    <location>
        <begin position="1"/>
        <end position="74"/>
    </location>
</feature>
<protein>
    <submittedName>
        <fullName evidence="2">Uncharacterized protein</fullName>
    </submittedName>
</protein>
<dbReference type="Proteomes" id="UP001221142">
    <property type="component" value="Unassembled WGS sequence"/>
</dbReference>
<evidence type="ECO:0000313" key="2">
    <source>
        <dbReference type="EMBL" id="KAJ7647905.1"/>
    </source>
</evidence>
<sequence>MSPPRWYVDAPPRLVPPFPPTSTSPRARSSPESFQSRAPTTSADFSVARSSTPDENAENLNPSGGRARRPSAHRRRRIVVLESLFVPKDEATPRVADSSSPDPLFLLPAADVDSDSDARSTPSDCYDENAENIDPNGEMEGSARRSTRPRPTNILCDSEFYPISDPDLAEEEMVADELIPSDDDPSSPAIVAPIPLPYTARSKDVLASMISHGQTASSPTTRASSSSSSSFQESEPTGSIPIFSSTSYLPVGPPSPRYFVAKFFALVQSDTAQSDSSSASMCIESPHIAIRPVSPPTLVMLTEPVLMKWTEELG</sequence>
<proteinExistence type="predicted"/>
<feature type="compositionally biased region" description="Pro residues" evidence="1">
    <location>
        <begin position="13"/>
        <end position="22"/>
    </location>
</feature>